<evidence type="ECO:0000313" key="1">
    <source>
        <dbReference type="EMBL" id="AGY56831.1"/>
    </source>
</evidence>
<protein>
    <submittedName>
        <fullName evidence="1">Uncharacterized protein</fullName>
    </submittedName>
</protein>
<organism evidence="1 2">
    <name type="scientific">Gloeobacter kilaueensis (strain ATCC BAA-2537 / CCAP 1431/1 / ULC 316 / JS1)</name>
    <dbReference type="NCBI Taxonomy" id="1183438"/>
    <lineage>
        <taxon>Bacteria</taxon>
        <taxon>Bacillati</taxon>
        <taxon>Cyanobacteriota</taxon>
        <taxon>Cyanophyceae</taxon>
        <taxon>Gloeobacterales</taxon>
        <taxon>Gloeobacteraceae</taxon>
        <taxon>Gloeobacter</taxon>
    </lineage>
</organism>
<proteinExistence type="predicted"/>
<gene>
    <name evidence="1" type="ORF">GKIL_0585</name>
</gene>
<dbReference type="HOGENOM" id="CLU_2105496_0_0_3"/>
<accession>U5QD88</accession>
<dbReference type="EMBL" id="CP003587">
    <property type="protein sequence ID" value="AGY56831.1"/>
    <property type="molecule type" value="Genomic_DNA"/>
</dbReference>
<name>U5QD88_GLOK1</name>
<dbReference type="AlphaFoldDB" id="U5QD88"/>
<dbReference type="RefSeq" id="WP_023171867.1">
    <property type="nucleotide sequence ID" value="NC_022600.1"/>
</dbReference>
<evidence type="ECO:0000313" key="2">
    <source>
        <dbReference type="Proteomes" id="UP000017396"/>
    </source>
</evidence>
<reference evidence="1 2" key="1">
    <citation type="journal article" date="2013" name="PLoS ONE">
        <title>Cultivation and Complete Genome Sequencing of Gloeobacter kilaueensis sp. nov., from a Lava Cave in Kilauea Caldera, Hawai'i.</title>
        <authorList>
            <person name="Saw J.H."/>
            <person name="Schatz M."/>
            <person name="Brown M.V."/>
            <person name="Kunkel D.D."/>
            <person name="Foster J.S."/>
            <person name="Shick H."/>
            <person name="Christensen S."/>
            <person name="Hou S."/>
            <person name="Wan X."/>
            <person name="Donachie S.P."/>
        </authorList>
    </citation>
    <scope>NUCLEOTIDE SEQUENCE [LARGE SCALE GENOMIC DNA]</scope>
    <source>
        <strain evidence="2">JS</strain>
    </source>
</reference>
<dbReference type="Proteomes" id="UP000017396">
    <property type="component" value="Chromosome"/>
</dbReference>
<keyword evidence="2" id="KW-1185">Reference proteome</keyword>
<dbReference type="KEGG" id="glj:GKIL_0585"/>
<sequence>MAYFVREVQTCQDRHLGPCPCCGIRLRFHNAIVCYPVGKYLPRFPGPLDCSGADIRCPECESLTACRVPEKAPVAPSGWRQRFTTWLQSRLPVGAAKLSAPHRSVTLGNRSQAPP</sequence>
<dbReference type="STRING" id="1183438.GKIL_0585"/>